<dbReference type="PANTHER" id="PTHR11908:SF132">
    <property type="entry name" value="ALDEHYDE OXIDASE 1-RELATED"/>
    <property type="match status" value="1"/>
</dbReference>
<feature type="domain" description="Aldehyde oxidase/xanthine dehydrogenase second molybdopterin binding" evidence="2">
    <location>
        <begin position="1"/>
        <end position="214"/>
    </location>
</feature>
<dbReference type="Gene3D" id="3.30.365.10">
    <property type="entry name" value="Aldehyde oxidase/xanthine dehydrogenase, molybdopterin binding domain"/>
    <property type="match status" value="2"/>
</dbReference>
<proteinExistence type="predicted"/>
<feature type="non-terminal residue" evidence="3">
    <location>
        <position position="255"/>
    </location>
</feature>
<protein>
    <recommendedName>
        <fullName evidence="2">Aldehyde oxidase/xanthine dehydrogenase second molybdopterin binding domain-containing protein</fullName>
    </recommendedName>
</protein>
<dbReference type="EMBL" id="BEZZ01176838">
    <property type="protein sequence ID" value="GCC45946.1"/>
    <property type="molecule type" value="Genomic_DNA"/>
</dbReference>
<feature type="non-terminal residue" evidence="3">
    <location>
        <position position="1"/>
    </location>
</feature>
<accession>A0A401TTI2</accession>
<dbReference type="GO" id="GO:0016491">
    <property type="term" value="F:oxidoreductase activity"/>
    <property type="evidence" value="ECO:0007669"/>
    <property type="project" value="InterPro"/>
</dbReference>
<dbReference type="InterPro" id="IPR016208">
    <property type="entry name" value="Ald_Oxase/xanthine_DH-like"/>
</dbReference>
<organism evidence="3 4">
    <name type="scientific">Chiloscyllium punctatum</name>
    <name type="common">Brownbanded bambooshark</name>
    <name type="synonym">Hemiscyllium punctatum</name>
    <dbReference type="NCBI Taxonomy" id="137246"/>
    <lineage>
        <taxon>Eukaryota</taxon>
        <taxon>Metazoa</taxon>
        <taxon>Chordata</taxon>
        <taxon>Craniata</taxon>
        <taxon>Vertebrata</taxon>
        <taxon>Chondrichthyes</taxon>
        <taxon>Elasmobranchii</taxon>
        <taxon>Galeomorphii</taxon>
        <taxon>Galeoidea</taxon>
        <taxon>Orectolobiformes</taxon>
        <taxon>Hemiscylliidae</taxon>
        <taxon>Chiloscyllium</taxon>
    </lineage>
</organism>
<gene>
    <name evidence="3" type="ORF">chiPu_0030190</name>
</gene>
<dbReference type="Proteomes" id="UP000287033">
    <property type="component" value="Unassembled WGS sequence"/>
</dbReference>
<comment type="caution">
    <text evidence="3">The sequence shown here is derived from an EMBL/GenBank/DDBJ whole genome shotgun (WGS) entry which is preliminary data.</text>
</comment>
<dbReference type="OrthoDB" id="10532491at2759"/>
<dbReference type="PANTHER" id="PTHR11908">
    <property type="entry name" value="XANTHINE DEHYDROGENASE"/>
    <property type="match status" value="1"/>
</dbReference>
<dbReference type="STRING" id="137246.A0A401TTI2"/>
<dbReference type="AlphaFoldDB" id="A0A401TTI2"/>
<sequence length="255" mass="26285">DYGQGHATPFAQVLSDQLGVPFENITLEQGDSDLVRFGNGTGGSRSITATGQAIVEASALVVEKGKKAAAHMLEASEADIEFGQGRFTIAGTDRSIGIMELAERMRAGKMPEGAPDTLDVDHATKETASTFPNGCHVAEVEIDPDTGVTRIVRYSAVNDFGVVVNPMIVAGQLHGGVAQGIGQALMEEVSYDASGQPITGSFMDYALPRAGDVPPMEVGDHPSPAKSNPLGTKGCGEAGCAGSLVCVVNAVVDAL</sequence>
<keyword evidence="1" id="KW-0500">Molybdenum</keyword>
<reference evidence="3 4" key="1">
    <citation type="journal article" date="2018" name="Nat. Ecol. Evol.">
        <title>Shark genomes provide insights into elasmobranch evolution and the origin of vertebrates.</title>
        <authorList>
            <person name="Hara Y"/>
            <person name="Yamaguchi K"/>
            <person name="Onimaru K"/>
            <person name="Kadota M"/>
            <person name="Koyanagi M"/>
            <person name="Keeley SD"/>
            <person name="Tatsumi K"/>
            <person name="Tanaka K"/>
            <person name="Motone F"/>
            <person name="Kageyama Y"/>
            <person name="Nozu R"/>
            <person name="Adachi N"/>
            <person name="Nishimura O"/>
            <person name="Nakagawa R"/>
            <person name="Tanegashima C"/>
            <person name="Kiyatake I"/>
            <person name="Matsumoto R"/>
            <person name="Murakumo K"/>
            <person name="Nishida K"/>
            <person name="Terakita A"/>
            <person name="Kuratani S"/>
            <person name="Sato K"/>
            <person name="Hyodo S Kuraku.S."/>
        </authorList>
    </citation>
    <scope>NUCLEOTIDE SEQUENCE [LARGE SCALE GENOMIC DNA]</scope>
</reference>
<dbReference type="GO" id="GO:0005506">
    <property type="term" value="F:iron ion binding"/>
    <property type="evidence" value="ECO:0007669"/>
    <property type="project" value="InterPro"/>
</dbReference>
<evidence type="ECO:0000313" key="3">
    <source>
        <dbReference type="EMBL" id="GCC45946.1"/>
    </source>
</evidence>
<dbReference type="InterPro" id="IPR037165">
    <property type="entry name" value="AldOxase/xan_DH_Mopterin-bd_sf"/>
</dbReference>
<dbReference type="InterPro" id="IPR046867">
    <property type="entry name" value="AldOxase/xan_DH_MoCoBD2"/>
</dbReference>
<evidence type="ECO:0000313" key="4">
    <source>
        <dbReference type="Proteomes" id="UP000287033"/>
    </source>
</evidence>
<name>A0A401TTI2_CHIPU</name>
<dbReference type="SUPFAM" id="SSF56003">
    <property type="entry name" value="Molybdenum cofactor-binding domain"/>
    <property type="match status" value="1"/>
</dbReference>
<dbReference type="Pfam" id="PF20256">
    <property type="entry name" value="MoCoBD_2"/>
    <property type="match status" value="1"/>
</dbReference>
<keyword evidence="4" id="KW-1185">Reference proteome</keyword>
<evidence type="ECO:0000256" key="1">
    <source>
        <dbReference type="ARBA" id="ARBA00022505"/>
    </source>
</evidence>
<evidence type="ECO:0000259" key="2">
    <source>
        <dbReference type="Pfam" id="PF20256"/>
    </source>
</evidence>